<proteinExistence type="predicted"/>
<gene>
    <name evidence="2" type="ORF">D5R97_06910</name>
</gene>
<dbReference type="PANTHER" id="PTHR39418">
    <property type="entry name" value="DEHYDROGENASE-RELATED"/>
    <property type="match status" value="1"/>
</dbReference>
<dbReference type="Pfam" id="PF02663">
    <property type="entry name" value="FmdE"/>
    <property type="match status" value="1"/>
</dbReference>
<reference evidence="2 3" key="1">
    <citation type="submission" date="2018-08" db="EMBL/GenBank/DDBJ databases">
        <title>The metabolism and importance of syntrophic acetate oxidation coupled to methane or sulfide production in haloalkaline environments.</title>
        <authorList>
            <person name="Timmers P.H.A."/>
            <person name="Vavourakis C.D."/>
            <person name="Sorokin D.Y."/>
            <person name="Sinninghe Damste J.S."/>
            <person name="Muyzer G."/>
            <person name="Stams A.J.M."/>
            <person name="Plugge C.M."/>
        </authorList>
    </citation>
    <scope>NUCLEOTIDE SEQUENCE [LARGE SCALE GENOMIC DNA]</scope>
    <source>
        <strain evidence="2">MSAO_Bac1</strain>
    </source>
</reference>
<accession>A0A424YCS1</accession>
<evidence type="ECO:0000259" key="1">
    <source>
        <dbReference type="Pfam" id="PF02663"/>
    </source>
</evidence>
<dbReference type="EMBL" id="QZAA01000172">
    <property type="protein sequence ID" value="RQD75059.1"/>
    <property type="molecule type" value="Genomic_DNA"/>
</dbReference>
<name>A0A424YCS1_9FIRM</name>
<protein>
    <submittedName>
        <fullName evidence="2">Formylmethanofuran dehydrogenase</fullName>
    </submittedName>
</protein>
<feature type="non-terminal residue" evidence="2">
    <location>
        <position position="92"/>
    </location>
</feature>
<dbReference type="SUPFAM" id="SSF143555">
    <property type="entry name" value="FwdE-like"/>
    <property type="match status" value="1"/>
</dbReference>
<feature type="domain" description="Formylmethanofuran dehydrogenase subunit E" evidence="1">
    <location>
        <begin position="14"/>
        <end position="91"/>
    </location>
</feature>
<dbReference type="Proteomes" id="UP000285138">
    <property type="component" value="Unassembled WGS sequence"/>
</dbReference>
<dbReference type="Gene3D" id="3.30.1330.130">
    <property type="match status" value="1"/>
</dbReference>
<organism evidence="2 3">
    <name type="scientific">Candidatus Syntrophonatronum acetioxidans</name>
    <dbReference type="NCBI Taxonomy" id="1795816"/>
    <lineage>
        <taxon>Bacteria</taxon>
        <taxon>Bacillati</taxon>
        <taxon>Bacillota</taxon>
        <taxon>Clostridia</taxon>
        <taxon>Eubacteriales</taxon>
        <taxon>Syntrophomonadaceae</taxon>
        <taxon>Candidatus Syntrophonatronum</taxon>
    </lineage>
</organism>
<dbReference type="AlphaFoldDB" id="A0A424YCS1"/>
<evidence type="ECO:0000313" key="2">
    <source>
        <dbReference type="EMBL" id="RQD75059.1"/>
    </source>
</evidence>
<dbReference type="InterPro" id="IPR003814">
    <property type="entry name" value="FmdEsu_dom"/>
</dbReference>
<dbReference type="InterPro" id="IPR053194">
    <property type="entry name" value="tRNA_methyltr_O"/>
</dbReference>
<comment type="caution">
    <text evidence="2">The sequence shown here is derived from an EMBL/GenBank/DDBJ whole genome shotgun (WGS) entry which is preliminary data.</text>
</comment>
<evidence type="ECO:0000313" key="3">
    <source>
        <dbReference type="Proteomes" id="UP000285138"/>
    </source>
</evidence>
<sequence length="92" mass="10167">MCMEQTPWEKAVDFHGHNCPGLAIGYRAAREALQRLERGPARDEEMVAIVETDACGVDAVQVITSCTFGKGNLIFKDYGKQAFTFGVRGKKE</sequence>
<dbReference type="PANTHER" id="PTHR39418:SF1">
    <property type="entry name" value="DEHYDROGENASE"/>
    <property type="match status" value="1"/>
</dbReference>